<dbReference type="InterPro" id="IPR050097">
    <property type="entry name" value="Ferredoxin-NADP_redctase_2"/>
</dbReference>
<dbReference type="InterPro" id="IPR036188">
    <property type="entry name" value="FAD/NAD-bd_sf"/>
</dbReference>
<gene>
    <name evidence="4" type="ORF">DSM107010_69050</name>
</gene>
<organism evidence="4 5">
    <name type="scientific">Chroococcidiopsis cubana SAG 39.79</name>
    <dbReference type="NCBI Taxonomy" id="388085"/>
    <lineage>
        <taxon>Bacteria</taxon>
        <taxon>Bacillati</taxon>
        <taxon>Cyanobacteriota</taxon>
        <taxon>Cyanophyceae</taxon>
        <taxon>Chroococcidiopsidales</taxon>
        <taxon>Chroococcidiopsidaceae</taxon>
        <taxon>Chroococcidiopsis</taxon>
    </lineage>
</organism>
<dbReference type="SUPFAM" id="SSF51905">
    <property type="entry name" value="FAD/NAD(P)-binding domain"/>
    <property type="match status" value="1"/>
</dbReference>
<dbReference type="InterPro" id="IPR023753">
    <property type="entry name" value="FAD/NAD-binding_dom"/>
</dbReference>
<evidence type="ECO:0000313" key="4">
    <source>
        <dbReference type="EMBL" id="RUS98689.1"/>
    </source>
</evidence>
<reference evidence="4 5" key="1">
    <citation type="journal article" date="2019" name="Genome Biol. Evol.">
        <title>Day and night: Metabolic profiles and evolutionary relationships of six axenic non-marine cyanobacteria.</title>
        <authorList>
            <person name="Will S.E."/>
            <person name="Henke P."/>
            <person name="Boedeker C."/>
            <person name="Huang S."/>
            <person name="Brinkmann H."/>
            <person name="Rohde M."/>
            <person name="Jarek M."/>
            <person name="Friedl T."/>
            <person name="Seufert S."/>
            <person name="Schumacher M."/>
            <person name="Overmann J."/>
            <person name="Neumann-Schaal M."/>
            <person name="Petersen J."/>
        </authorList>
    </citation>
    <scope>NUCLEOTIDE SEQUENCE [LARGE SCALE GENOMIC DNA]</scope>
    <source>
        <strain evidence="4 5">SAG 39.79</strain>
    </source>
</reference>
<dbReference type="EMBL" id="RSCK01000157">
    <property type="protein sequence ID" value="RUS98689.1"/>
    <property type="molecule type" value="Genomic_DNA"/>
</dbReference>
<name>A0AB37U986_9CYAN</name>
<keyword evidence="5" id="KW-1185">Reference proteome</keyword>
<dbReference type="AlphaFoldDB" id="A0AB37U986"/>
<keyword evidence="2" id="KW-0560">Oxidoreductase</keyword>
<evidence type="ECO:0000256" key="2">
    <source>
        <dbReference type="ARBA" id="ARBA00023002"/>
    </source>
</evidence>
<accession>A0AB37U986</accession>
<evidence type="ECO:0000256" key="1">
    <source>
        <dbReference type="ARBA" id="ARBA00022630"/>
    </source>
</evidence>
<dbReference type="RefSeq" id="WP_106166693.1">
    <property type="nucleotide sequence ID" value="NZ_JAVKZF010000010.1"/>
</dbReference>
<evidence type="ECO:0000259" key="3">
    <source>
        <dbReference type="Pfam" id="PF07992"/>
    </source>
</evidence>
<proteinExistence type="predicted"/>
<comment type="caution">
    <text evidence="4">The sequence shown here is derived from an EMBL/GenBank/DDBJ whole genome shotgun (WGS) entry which is preliminary data.</text>
</comment>
<dbReference type="PRINTS" id="PR00368">
    <property type="entry name" value="FADPNR"/>
</dbReference>
<dbReference type="Proteomes" id="UP000282574">
    <property type="component" value="Unassembled WGS sequence"/>
</dbReference>
<keyword evidence="1" id="KW-0285">Flavoprotein</keyword>
<feature type="domain" description="FAD/NAD(P)-binding" evidence="3">
    <location>
        <begin position="101"/>
        <end position="413"/>
    </location>
</feature>
<evidence type="ECO:0000313" key="5">
    <source>
        <dbReference type="Proteomes" id="UP000282574"/>
    </source>
</evidence>
<dbReference type="Gene3D" id="3.50.50.60">
    <property type="entry name" value="FAD/NAD(P)-binding domain"/>
    <property type="match status" value="2"/>
</dbReference>
<dbReference type="PANTHER" id="PTHR48105">
    <property type="entry name" value="THIOREDOXIN REDUCTASE 1-RELATED-RELATED"/>
    <property type="match status" value="1"/>
</dbReference>
<protein>
    <recommendedName>
        <fullName evidence="3">FAD/NAD(P)-binding domain-containing protein</fullName>
    </recommendedName>
</protein>
<dbReference type="GO" id="GO:0016491">
    <property type="term" value="F:oxidoreductase activity"/>
    <property type="evidence" value="ECO:0007669"/>
    <property type="project" value="UniProtKB-KW"/>
</dbReference>
<dbReference type="PRINTS" id="PR00469">
    <property type="entry name" value="PNDRDTASEII"/>
</dbReference>
<dbReference type="Pfam" id="PF07992">
    <property type="entry name" value="Pyr_redox_2"/>
    <property type="match status" value="1"/>
</dbReference>
<sequence length="428" mass="46845">MTQLKNLDSSQVNQKKVRLYGQPDSAQAYEIRDFLNRTVVEFDWVALTCDADCNRELGLPSLSNVRLPVVELPDRTQLFAPTIHEIAQHLGWVTQPKFKEYDVSIYGAGPAGLSAAVYAASEGLRTVLVERHAVGGQAGTSSLIENYMGFPEGISGANLAERARQQAVKFGIELLLLREGMKSEFKNNRIYTDMADGSKMIARANICATGVEYRRLNLPNEDQFLKVGLFYGAGASEAPMCQDEHVFIVGGGNSAGQAAMYFSRYARKVTILVRGNNLAATLSHYLINRITNTSNIEVLFQSQVTKLIGDTSLRQIEITNCSDGGVQQIDTGRLFVCIGGAPNTEWAKDTNIIRDRSGYLITGSDLLKDGRPPQCWTLERDPFFLETSVPGSFAAGDVRHGSVKRVASAVGEGAMAVTFAHKYLEETA</sequence>